<feature type="transmembrane region" description="Helical" evidence="1">
    <location>
        <begin position="83"/>
        <end position="104"/>
    </location>
</feature>
<keyword evidence="1" id="KW-1133">Transmembrane helix</keyword>
<proteinExistence type="predicted"/>
<dbReference type="RefSeq" id="WP_078806007.1">
    <property type="nucleotide sequence ID" value="NZ_FUXI01000001.1"/>
</dbReference>
<feature type="transmembrane region" description="Helical" evidence="1">
    <location>
        <begin position="357"/>
        <end position="376"/>
    </location>
</feature>
<feature type="transmembrane region" description="Helical" evidence="1">
    <location>
        <begin position="111"/>
        <end position="132"/>
    </location>
</feature>
<feature type="transmembrane region" description="Helical" evidence="1">
    <location>
        <begin position="204"/>
        <end position="224"/>
    </location>
</feature>
<dbReference type="PANTHER" id="PTHR38454:SF1">
    <property type="entry name" value="INTEGRAL MEMBRANE PROTEIN"/>
    <property type="match status" value="1"/>
</dbReference>
<keyword evidence="1" id="KW-0812">Transmembrane</keyword>
<feature type="transmembrane region" description="Helical" evidence="1">
    <location>
        <begin position="412"/>
        <end position="435"/>
    </location>
</feature>
<sequence length="882" mass="100656">MISKKNNIKFWIKENGLFAFLSFFIPLSVLFFVYLSIGIYWGSTRTVLASDAFAQFSNFHASFNNMLHGKQGLLYSWNTSLGLNYLSLVSYYLGGIFTPLVFFFKNENIPDALYFITLLKVGASGFSFWLLAKNLVNKLSRWGILLMSLPYPLMSFAMSQSELIMWLDAYVWLPLVVLGIHRILNGKHTTLLFFSYFLLFLTNFYFGYMIGIFTFLLYLVKLFGNFKEYKKTILPYLRSTILAILSSTILTLPVFLDLKENGEKLSKISTFKTEATQFWDIVAKNFIASYDGTKYGSVPFVYIGILPLLLAIFYFLSKKVNFKEKIGFFLILSLFIASFYIEWLNLAWQGFHSPNMFLFRFAFLFSFLILYLAVQAFDKLSQTEFPKWLGVILVTCAIFGLVYATAKESYSYLSVQIVIVTFLFFVLYFLAFAGFEYLKMSTKKMFFVLLCLVTIEGFINTSGMINGILDDWNYASRGLYATPHLPIQTLVDRAEKDRKEFSRLENLDSISPNDNLNFGYSGISFFSSIRNRHSSHFMDTLGFRSEGTNLNIRYDNNTILMDSLFGIEYNIAKSNVRKFGFHSLSQSGEYKLFKNEYSLPLGFLTNEEIYKVKPMPTDNLYNQKTLFNTLSGMDQNYFSFATLNVDKMDNTTVKNNKNGTVTYSEKIGDVAKKIYFSAEIPADKQAYISLFATNHSEIGSSTAELKIEEASAKSQIDITGQYYNIGYAEKTKKVHFSIEFYGSPNVTVVEPKLLLVDVPAFTSAVEQIKADAATTKIGNESAEMTLTATEEKNILYTTIPYDKGWQVTIDGKKASIRKAQNAFLSVKVPSGKHTVKFTFLPNGMRFGGVLFVVGMILFFLTEYRKKISEILLSHKKKEDSSS</sequence>
<evidence type="ECO:0000313" key="2">
    <source>
        <dbReference type="EMBL" id="SJZ36403.1"/>
    </source>
</evidence>
<feature type="transmembrane region" description="Helical" evidence="1">
    <location>
        <begin position="843"/>
        <end position="861"/>
    </location>
</feature>
<feature type="transmembrane region" description="Helical" evidence="1">
    <location>
        <begin position="163"/>
        <end position="184"/>
    </location>
</feature>
<dbReference type="AlphaFoldDB" id="A0A1T4K1Z0"/>
<evidence type="ECO:0000313" key="3">
    <source>
        <dbReference type="Proteomes" id="UP000190328"/>
    </source>
</evidence>
<dbReference type="EMBL" id="FUXI01000001">
    <property type="protein sequence ID" value="SJZ36403.1"/>
    <property type="molecule type" value="Genomic_DNA"/>
</dbReference>
<dbReference type="PANTHER" id="PTHR38454">
    <property type="entry name" value="INTEGRAL MEMBRANE PROTEIN-RELATED"/>
    <property type="match status" value="1"/>
</dbReference>
<reference evidence="2 3" key="1">
    <citation type="submission" date="2017-02" db="EMBL/GenBank/DDBJ databases">
        <authorList>
            <person name="Peterson S.W."/>
        </authorList>
    </citation>
    <scope>NUCLEOTIDE SEQUENCE [LARGE SCALE GENOMIC DNA]</scope>
    <source>
        <strain evidence="2 3">ATCC BAA-1030</strain>
    </source>
</reference>
<protein>
    <submittedName>
        <fullName evidence="2">Uncharacterized membrane protein YfhO</fullName>
    </submittedName>
</protein>
<keyword evidence="3" id="KW-1185">Reference proteome</keyword>
<accession>A0A1T4K1Z0</accession>
<feature type="transmembrane region" description="Helical" evidence="1">
    <location>
        <begin position="236"/>
        <end position="256"/>
    </location>
</feature>
<feature type="transmembrane region" description="Helical" evidence="1">
    <location>
        <begin position="388"/>
        <end position="406"/>
    </location>
</feature>
<evidence type="ECO:0000256" key="1">
    <source>
        <dbReference type="SAM" id="Phobius"/>
    </source>
</evidence>
<dbReference type="Proteomes" id="UP000190328">
    <property type="component" value="Unassembled WGS sequence"/>
</dbReference>
<gene>
    <name evidence="2" type="ORF">SAMN02745116_00030</name>
</gene>
<name>A0A1T4K1Z0_9ENTE</name>
<keyword evidence="1" id="KW-0472">Membrane</keyword>
<dbReference type="STRING" id="263852.SAMN02745116_00030"/>
<dbReference type="InterPro" id="IPR018580">
    <property type="entry name" value="Uncharacterised_YfhO"/>
</dbReference>
<feature type="transmembrane region" description="Helical" evidence="1">
    <location>
        <begin position="328"/>
        <end position="351"/>
    </location>
</feature>
<dbReference type="Pfam" id="PF09586">
    <property type="entry name" value="YfhO"/>
    <property type="match status" value="1"/>
</dbReference>
<feature type="transmembrane region" description="Helical" evidence="1">
    <location>
        <begin position="299"/>
        <end position="316"/>
    </location>
</feature>
<feature type="transmembrane region" description="Helical" evidence="1">
    <location>
        <begin position="447"/>
        <end position="469"/>
    </location>
</feature>
<organism evidence="2 3">
    <name type="scientific">Pilibacter termitis</name>
    <dbReference type="NCBI Taxonomy" id="263852"/>
    <lineage>
        <taxon>Bacteria</taxon>
        <taxon>Bacillati</taxon>
        <taxon>Bacillota</taxon>
        <taxon>Bacilli</taxon>
        <taxon>Lactobacillales</taxon>
        <taxon>Enterococcaceae</taxon>
        <taxon>Pilibacter</taxon>
    </lineage>
</organism>
<feature type="transmembrane region" description="Helical" evidence="1">
    <location>
        <begin position="20"/>
        <end position="41"/>
    </location>
</feature>
<dbReference type="OrthoDB" id="9815466at2"/>